<dbReference type="Proteomes" id="UP000085678">
    <property type="component" value="Unplaced"/>
</dbReference>
<dbReference type="GO" id="GO:0005737">
    <property type="term" value="C:cytoplasm"/>
    <property type="evidence" value="ECO:0007669"/>
    <property type="project" value="UniProtKB-SubCell"/>
</dbReference>
<evidence type="ECO:0000256" key="2">
    <source>
        <dbReference type="ARBA" id="ARBA00022490"/>
    </source>
</evidence>
<dbReference type="InParanoid" id="A0A1S3H6R1"/>
<evidence type="ECO:0000256" key="3">
    <source>
        <dbReference type="ARBA" id="ARBA00022553"/>
    </source>
</evidence>
<reference evidence="6" key="1">
    <citation type="submission" date="2025-08" db="UniProtKB">
        <authorList>
            <consortium name="RefSeq"/>
        </authorList>
    </citation>
    <scope>IDENTIFICATION</scope>
    <source>
        <tissue evidence="6">Gonads</tissue>
    </source>
</reference>
<feature type="compositionally biased region" description="Low complexity" evidence="4">
    <location>
        <begin position="457"/>
        <end position="468"/>
    </location>
</feature>
<feature type="region of interest" description="Disordered" evidence="4">
    <location>
        <begin position="1094"/>
        <end position="1121"/>
    </location>
</feature>
<feature type="region of interest" description="Disordered" evidence="4">
    <location>
        <begin position="449"/>
        <end position="549"/>
    </location>
</feature>
<feature type="region of interest" description="Disordered" evidence="4">
    <location>
        <begin position="325"/>
        <end position="387"/>
    </location>
</feature>
<dbReference type="GO" id="GO:0005634">
    <property type="term" value="C:nucleus"/>
    <property type="evidence" value="ECO:0007669"/>
    <property type="project" value="TreeGrafter"/>
</dbReference>
<feature type="compositionally biased region" description="Low complexity" evidence="4">
    <location>
        <begin position="339"/>
        <end position="367"/>
    </location>
</feature>
<sequence>MSIHEYCVRLIMKKQRIKSGEWQETGKKKKKLPQQNSDPTPLVNNKSDTKLDRERGESRDRGDNAPRRGARNAPPRLSRGGSANRNWKGREEEENEKNRENNRDFSRDRPERGERGRGRGRGSVARGRGGRGRGGFGSRSGGSVPGSGGARFDKGPEIDTWTNEVAENAEKGNSNWADSIDNWDEEWTGNLSETQVFTPSASAAVSTNTFSASTASSMDAFSSAAMTTADVTANSVFSSNSPSIRSGDGYTRLDLDVLLPKQTQDASLSTTSSLGVSSLGSSTGLMVNSTVGVPSSLGAGGSSQSQFYQSQFAKQATESIKNAVGIGSSQPNAIPQPSPVQQQQRPGNAAQAAAAQAAAQAAALQQQRNKPQRTKLPPPSKIPASAVEMPYLPGSNMMPLDVQFGSLDIGDSLSFGSVADPAIVSSYKSSAMSSSSSLTNHLSGMVTKSTENSALNSTLPSSGSTTTSNMSNLDQTRSSVFQNTMTSPNKDYSQTPKVNSPPEPIPFPASQSTNKTSPLMGSRRSGQGTDSLSATTTSPSINYGQSSYSSSYSTANYVKGLNSTTSGYSHPNSNLSSQYGHSSYPGSGSFQSQTGYGGSQSGGYQNQSGYDRESGSSYQSAYSQAGSYGSSQTGGYSRDNQSSSYQSGGQYQSGSGSFQPTISQSGSSYQSSSNQQTSYPNQSGSVYQPSSSSTHSSAYQRDSQSAQTGYGSQSYSSTNQQTNKFAESIAKAGNKETDLDSGRQSAPSSHSFDRSNGTTVPGSMTTTTITTTSTLPSVNTSVSAALGINTTSVSSLSTKPSATTNKAPPNLPPGVTPVLGANYMVQPGMPFIGLQQPMYSYEDLQAIQRGIPTLNLGYYDMSSFATPSTMSTGREQTTASLASMSYAGAGVSDGKMNRVDAQSPIQGTQTTPQQTQGHQQTIFNPATFPPGYGFYYPTPGMVPGVYTPTVYPAQMPQVTNAAHVGTTAATAQFPTAATAQFQKAAGGYGSHTYGTGRYDDLNQGQDFKTAYGGVSQSQPKASVGSPSVTSASSITDLSGAAYSKSFEKQGFHGTPPPFNTLLSGGTQGGPIGAPATAYAATPFMPMMTHQGMLHPLQQDTSGTGRISSSQQSNVQPKGVPKTYNTYWAN</sequence>
<evidence type="ECO:0000256" key="1">
    <source>
        <dbReference type="ARBA" id="ARBA00004496"/>
    </source>
</evidence>
<feature type="compositionally biased region" description="Low complexity" evidence="4">
    <location>
        <begin position="602"/>
        <end position="693"/>
    </location>
</feature>
<feature type="compositionally biased region" description="Polar residues" evidence="4">
    <location>
        <begin position="742"/>
        <end position="757"/>
    </location>
</feature>
<feature type="compositionally biased region" description="Gly residues" evidence="4">
    <location>
        <begin position="132"/>
        <end position="149"/>
    </location>
</feature>
<feature type="compositionally biased region" description="Polar residues" evidence="4">
    <location>
        <begin position="469"/>
        <end position="498"/>
    </location>
</feature>
<dbReference type="GeneID" id="106152582"/>
<feature type="compositionally biased region" description="Polar residues" evidence="4">
    <location>
        <begin position="33"/>
        <end position="46"/>
    </location>
</feature>
<dbReference type="PANTHER" id="PTHR16308">
    <property type="entry name" value="UBIQUITIN ASSOCIATED PROTEIN 2-LIKE/LINGERER"/>
    <property type="match status" value="1"/>
</dbReference>
<gene>
    <name evidence="6" type="primary">LOC106152582</name>
</gene>
<feature type="compositionally biased region" description="Basic and acidic residues" evidence="4">
    <location>
        <begin position="88"/>
        <end position="117"/>
    </location>
</feature>
<feature type="compositionally biased region" description="Polar residues" evidence="4">
    <location>
        <begin position="792"/>
        <end position="807"/>
    </location>
</feature>
<proteinExistence type="predicted"/>
<organism evidence="5 6">
    <name type="scientific">Lingula anatina</name>
    <name type="common">Brachiopod</name>
    <name type="synonym">Lingula unguis</name>
    <dbReference type="NCBI Taxonomy" id="7574"/>
    <lineage>
        <taxon>Eukaryota</taxon>
        <taxon>Metazoa</taxon>
        <taxon>Spiralia</taxon>
        <taxon>Lophotrochozoa</taxon>
        <taxon>Brachiopoda</taxon>
        <taxon>Linguliformea</taxon>
        <taxon>Lingulata</taxon>
        <taxon>Lingulida</taxon>
        <taxon>Linguloidea</taxon>
        <taxon>Lingulidae</taxon>
        <taxon>Lingula</taxon>
    </lineage>
</organism>
<keyword evidence="2" id="KW-0963">Cytoplasm</keyword>
<feature type="compositionally biased region" description="Polar residues" evidence="4">
    <location>
        <begin position="572"/>
        <end position="585"/>
    </location>
</feature>
<keyword evidence="3" id="KW-0597">Phosphoprotein</keyword>
<dbReference type="OrthoDB" id="5918007at2759"/>
<dbReference type="Pfam" id="PF12478">
    <property type="entry name" value="UBAP2-Lig"/>
    <property type="match status" value="1"/>
</dbReference>
<dbReference type="InterPro" id="IPR051833">
    <property type="entry name" value="TC-DDR_regulator"/>
</dbReference>
<feature type="compositionally biased region" description="Low complexity" evidence="4">
    <location>
        <begin position="758"/>
        <end position="772"/>
    </location>
</feature>
<feature type="region of interest" description="Disordered" evidence="4">
    <location>
        <begin position="734"/>
        <end position="772"/>
    </location>
</feature>
<dbReference type="InterPro" id="IPR022166">
    <property type="entry name" value="UBAP2/Lig"/>
</dbReference>
<evidence type="ECO:0000313" key="5">
    <source>
        <dbReference type="Proteomes" id="UP000085678"/>
    </source>
</evidence>
<keyword evidence="5" id="KW-1185">Reference proteome</keyword>
<dbReference type="AlphaFoldDB" id="A0A1S3H6R1"/>
<accession>A0A1S3H6R1</accession>
<comment type="subcellular location">
    <subcellularLocation>
        <location evidence="1">Cytoplasm</location>
    </subcellularLocation>
</comment>
<dbReference type="RefSeq" id="XP_013381667.1">
    <property type="nucleotide sequence ID" value="XM_013526213.1"/>
</dbReference>
<feature type="region of interest" description="Disordered" evidence="4">
    <location>
        <begin position="792"/>
        <end position="812"/>
    </location>
</feature>
<feature type="region of interest" description="Disordered" evidence="4">
    <location>
        <begin position="14"/>
        <end position="157"/>
    </location>
</feature>
<feature type="compositionally biased region" description="Polar residues" evidence="4">
    <location>
        <begin position="1097"/>
        <end position="1115"/>
    </location>
</feature>
<feature type="compositionally biased region" description="Basic and acidic residues" evidence="4">
    <location>
        <begin position="47"/>
        <end position="66"/>
    </location>
</feature>
<feature type="region of interest" description="Disordered" evidence="4">
    <location>
        <begin position="572"/>
        <end position="721"/>
    </location>
</feature>
<feature type="compositionally biased region" description="Low complexity" evidence="4">
    <location>
        <begin position="703"/>
        <end position="721"/>
    </location>
</feature>
<feature type="compositionally biased region" description="Polar residues" evidence="4">
    <location>
        <begin position="509"/>
        <end position="545"/>
    </location>
</feature>
<name>A0A1S3H6R1_LINAN</name>
<dbReference type="STRING" id="7574.A0A1S3H6R1"/>
<dbReference type="PANTHER" id="PTHR16308:SF13">
    <property type="entry name" value="PROTEIN LINGERER"/>
    <property type="match status" value="1"/>
</dbReference>
<evidence type="ECO:0000256" key="4">
    <source>
        <dbReference type="SAM" id="MobiDB-lite"/>
    </source>
</evidence>
<evidence type="ECO:0000313" key="6">
    <source>
        <dbReference type="RefSeq" id="XP_013381667.1"/>
    </source>
</evidence>
<protein>
    <submittedName>
        <fullName evidence="6">Protein lingerer</fullName>
    </submittedName>
</protein>
<dbReference type="FunCoup" id="A0A1S3H6R1">
    <property type="interactions" value="2337"/>
</dbReference>
<dbReference type="KEGG" id="lak:106152582"/>